<protein>
    <submittedName>
        <fullName evidence="11">Uncharacterized protein LOC116291966</fullName>
    </submittedName>
</protein>
<name>A0A6P8HGT5_ACTTE</name>
<dbReference type="InParanoid" id="A0A6P8HGT5"/>
<dbReference type="OrthoDB" id="5963377at2759"/>
<feature type="disulfide bond" evidence="5">
    <location>
        <begin position="450"/>
        <end position="514"/>
    </location>
</feature>
<dbReference type="InterPro" id="IPR001190">
    <property type="entry name" value="SRCR"/>
</dbReference>
<dbReference type="Gene3D" id="2.60.120.740">
    <property type="match status" value="1"/>
</dbReference>
<dbReference type="GeneID" id="116291966"/>
<dbReference type="GO" id="GO:0016020">
    <property type="term" value="C:membrane"/>
    <property type="evidence" value="ECO:0007669"/>
    <property type="project" value="InterPro"/>
</dbReference>
<evidence type="ECO:0000313" key="11">
    <source>
        <dbReference type="RefSeq" id="XP_031555061.1"/>
    </source>
</evidence>
<feature type="domain" description="SRCR" evidence="9">
    <location>
        <begin position="315"/>
        <end position="415"/>
    </location>
</feature>
<feature type="disulfide bond" evidence="5">
    <location>
        <begin position="353"/>
        <end position="414"/>
    </location>
</feature>
<evidence type="ECO:0000256" key="1">
    <source>
        <dbReference type="ARBA" id="ARBA00022729"/>
    </source>
</evidence>
<dbReference type="Proteomes" id="UP000515163">
    <property type="component" value="Unplaced"/>
</dbReference>
<evidence type="ECO:0000256" key="5">
    <source>
        <dbReference type="PROSITE-ProRule" id="PRU00196"/>
    </source>
</evidence>
<sequence length="623" mass="72036">MMLSLWYVFACLTFAAGEESLKESIIRELKELADAADDPQAWKSDPQAWKSDPQAWKSDPQAWKRDPQAWKSDPQAWKNDPQAWKEDSQAWKNDPQAWKNDPQAWKNDPQAWKSDPQAWKEDSQAWKNDPQVWKNDPQVWKNDPQAWTNDPQAWNNDPQAWKDDPQAWKDDPQAWKSDPQAWKEDPQAWNNDPQAWKNDPQAWKNDPQAWKEDPQAWKEDPQAWNNDPQAWNNDPQAWKNDPQAWKNDPQAWKSDPQAWKDDPQAWETNPRADEDTDQDIENESLNKYEDEDEKTMDEVQNSPHFYRPPKRRIHVRLVGGKTLNEGRVEVFYRGRWGTICDDFWDKRDAAVVCRQLGFPGVRAAHGMARYGEGRGRIWMDNVACKGRESNIGLCRHSGWGRHNCRHNEDAGVKCMPRRSNTKVHVRLVGGNSRNQGRVEVLFRGRWGTVCDHFWGRNDANVVCRQLGYPRALAAVGGARFGQGNGTILMDNVRCNGRETNIGMCRFAGWGKHNCRHSNDAGVTCQPRQPIRTYRLCEHRSGILRCPAGRKLWIVYANYGRTTGKAVCPHKSMRTINCRSPFSTQLIRCACHGKTSCNLYAKNEVFGDPCAGTFKYIEVRFRCA</sequence>
<feature type="region of interest" description="Disordered" evidence="6">
    <location>
        <begin position="35"/>
        <end position="305"/>
    </location>
</feature>
<dbReference type="PANTHER" id="PTHR48071">
    <property type="entry name" value="SRCR DOMAIN-CONTAINING PROTEIN"/>
    <property type="match status" value="1"/>
</dbReference>
<feature type="compositionally biased region" description="Polar residues" evidence="6">
    <location>
        <begin position="223"/>
        <end position="235"/>
    </location>
</feature>
<dbReference type="Gene3D" id="3.10.250.10">
    <property type="entry name" value="SRCR-like domain"/>
    <property type="match status" value="2"/>
</dbReference>
<evidence type="ECO:0000256" key="6">
    <source>
        <dbReference type="SAM" id="MobiDB-lite"/>
    </source>
</evidence>
<keyword evidence="10" id="KW-1185">Reference proteome</keyword>
<dbReference type="CDD" id="cd22827">
    <property type="entry name" value="Gal_Rha_Lectin_SUL-I-like"/>
    <property type="match status" value="1"/>
</dbReference>
<dbReference type="FunFam" id="2.60.120.740:FF:000001">
    <property type="entry name" value="Adhesion G protein-coupled receptor L2"/>
    <property type="match status" value="1"/>
</dbReference>
<feature type="disulfide bond" evidence="5">
    <location>
        <begin position="463"/>
        <end position="524"/>
    </location>
</feature>
<feature type="chain" id="PRO_5028064834" evidence="7">
    <location>
        <begin position="18"/>
        <end position="623"/>
    </location>
</feature>
<dbReference type="SMART" id="SM00202">
    <property type="entry name" value="SR"/>
    <property type="match status" value="2"/>
</dbReference>
<dbReference type="Pfam" id="PF00530">
    <property type="entry name" value="SRCR"/>
    <property type="match status" value="2"/>
</dbReference>
<dbReference type="InterPro" id="IPR036772">
    <property type="entry name" value="SRCR-like_dom_sf"/>
</dbReference>
<dbReference type="RefSeq" id="XP_031555061.1">
    <property type="nucleotide sequence ID" value="XM_031699201.1"/>
</dbReference>
<evidence type="ECO:0000313" key="10">
    <source>
        <dbReference type="Proteomes" id="UP000515163"/>
    </source>
</evidence>
<feature type="compositionally biased region" description="Basic and acidic residues" evidence="6">
    <location>
        <begin position="209"/>
        <end position="221"/>
    </location>
</feature>
<reference evidence="11" key="1">
    <citation type="submission" date="2025-08" db="UniProtKB">
        <authorList>
            <consortium name="RefSeq"/>
        </authorList>
    </citation>
    <scope>IDENTIFICATION</scope>
    <source>
        <tissue evidence="11">Tentacle</tissue>
    </source>
</reference>
<evidence type="ECO:0000256" key="4">
    <source>
        <dbReference type="ARBA" id="ARBA00023180"/>
    </source>
</evidence>
<keyword evidence="4" id="KW-0325">Glycoprotein</keyword>
<dbReference type="AlphaFoldDB" id="A0A6P8HGT5"/>
<dbReference type="Pfam" id="PF02140">
    <property type="entry name" value="SUEL_Lectin"/>
    <property type="match status" value="1"/>
</dbReference>
<feature type="compositionally biased region" description="Basic and acidic residues" evidence="6">
    <location>
        <begin position="160"/>
        <end position="173"/>
    </location>
</feature>
<dbReference type="FunFam" id="3.10.250.10:FF:000011">
    <property type="entry name" value="Scavenger receptor class A member 5"/>
    <property type="match status" value="1"/>
</dbReference>
<proteinExistence type="predicted"/>
<feature type="disulfide bond" evidence="5">
    <location>
        <begin position="494"/>
        <end position="504"/>
    </location>
</feature>
<feature type="disulfide bond" evidence="5">
    <location>
        <begin position="384"/>
        <end position="394"/>
    </location>
</feature>
<evidence type="ECO:0000256" key="7">
    <source>
        <dbReference type="SAM" id="SignalP"/>
    </source>
</evidence>
<dbReference type="FunFam" id="3.10.250.10:FF:000006">
    <property type="entry name" value="neurotrypsin isoform X2"/>
    <property type="match status" value="1"/>
</dbReference>
<feature type="domain" description="SRCR" evidence="9">
    <location>
        <begin position="425"/>
        <end position="525"/>
    </location>
</feature>
<keyword evidence="1 7" id="KW-0732">Signal</keyword>
<gene>
    <name evidence="11" type="primary">LOC116291966</name>
</gene>
<evidence type="ECO:0000256" key="3">
    <source>
        <dbReference type="ARBA" id="ARBA00023157"/>
    </source>
</evidence>
<keyword evidence="3 5" id="KW-1015">Disulfide bond</keyword>
<dbReference type="KEGG" id="aten:116291966"/>
<dbReference type="PROSITE" id="PS50228">
    <property type="entry name" value="SUEL_LECTIN"/>
    <property type="match status" value="1"/>
</dbReference>
<evidence type="ECO:0000259" key="8">
    <source>
        <dbReference type="PROSITE" id="PS50228"/>
    </source>
</evidence>
<dbReference type="InterPro" id="IPR000922">
    <property type="entry name" value="Lectin_gal-bd_dom"/>
</dbReference>
<dbReference type="PROSITE" id="PS00420">
    <property type="entry name" value="SRCR_1"/>
    <property type="match status" value="2"/>
</dbReference>
<feature type="domain" description="SUEL-type lectin" evidence="8">
    <location>
        <begin position="535"/>
        <end position="623"/>
    </location>
</feature>
<feature type="disulfide bond" evidence="5">
    <location>
        <begin position="340"/>
        <end position="404"/>
    </location>
</feature>
<dbReference type="PROSITE" id="PS50287">
    <property type="entry name" value="SRCR_2"/>
    <property type="match status" value="2"/>
</dbReference>
<evidence type="ECO:0000256" key="2">
    <source>
        <dbReference type="ARBA" id="ARBA00022737"/>
    </source>
</evidence>
<dbReference type="PANTHER" id="PTHR48071:SF18">
    <property type="entry name" value="DELETED IN MALIGNANT BRAIN TUMORS 1 PROTEIN-RELATED"/>
    <property type="match status" value="1"/>
</dbReference>
<dbReference type="InterPro" id="IPR043159">
    <property type="entry name" value="Lectin_gal-bd_sf"/>
</dbReference>
<feature type="compositionally biased region" description="Polar residues" evidence="6">
    <location>
        <begin position="145"/>
        <end position="158"/>
    </location>
</feature>
<evidence type="ECO:0000259" key="9">
    <source>
        <dbReference type="PROSITE" id="PS50287"/>
    </source>
</evidence>
<keyword evidence="2" id="KW-0677">Repeat</keyword>
<organism evidence="10 11">
    <name type="scientific">Actinia tenebrosa</name>
    <name type="common">Australian red waratah sea anemone</name>
    <dbReference type="NCBI Taxonomy" id="6105"/>
    <lineage>
        <taxon>Eukaryota</taxon>
        <taxon>Metazoa</taxon>
        <taxon>Cnidaria</taxon>
        <taxon>Anthozoa</taxon>
        <taxon>Hexacorallia</taxon>
        <taxon>Actiniaria</taxon>
        <taxon>Actiniidae</taxon>
        <taxon>Actinia</taxon>
    </lineage>
</organism>
<dbReference type="SUPFAM" id="SSF56487">
    <property type="entry name" value="SRCR-like"/>
    <property type="match status" value="2"/>
</dbReference>
<feature type="signal peptide" evidence="7">
    <location>
        <begin position="1"/>
        <end position="17"/>
    </location>
</feature>
<dbReference type="PRINTS" id="PR00258">
    <property type="entry name" value="SPERACTRCPTR"/>
</dbReference>
<dbReference type="GO" id="GO:0030246">
    <property type="term" value="F:carbohydrate binding"/>
    <property type="evidence" value="ECO:0007669"/>
    <property type="project" value="InterPro"/>
</dbReference>
<accession>A0A6P8HGT5</accession>